<keyword evidence="4" id="KW-1185">Reference proteome</keyword>
<dbReference type="InterPro" id="IPR010621">
    <property type="entry name" value="DUF1214"/>
</dbReference>
<accession>A0ABR5N9I9</accession>
<sequence length="452" mass="50158">MFSLSLLPTHSMLAASDRKRAVIPIQQLSQSQENLAYSLGIQAYLYGYPLVVVAKTMGDMTRSLAPLNQFAYSESLASPAFHDIVTPNSDTLYLNAWLDLSQSPVLLQVPENPQNRYYTVQMLDAYTNTFHNESNRSTKQQARQSLIVGPSWKGPLPANVSKIYAPTNTVWLVGRVEVKGEQDLTQAVDFEKQIQIKPWPQQKKTSSADTSPAVPADALTSLTFFRVMTDMIRKNPPPACDFVLLNQLALAGIDVQSGFDSSRVNPASLAGLERTLRDAPSIVKNGFLPYTTVKNGWASFSPIGTYGDQFLARAFVAYSGLAANVPEEEAYYRAYTDNHNRWLTGEKTYTLHFDRDQLPKTSAFWSINVYNNQLYLAQTESNRSSVRSNNGTLRLNPDGSLDIAIQKSPPSNKDVNWLPVPAGPFNLVLRVFAPAPGSLGPQHTWPAVREIH</sequence>
<dbReference type="Gene3D" id="2.60.120.600">
    <property type="entry name" value="Domain of unknown function DUF1214, C-terminal domain"/>
    <property type="match status" value="1"/>
</dbReference>
<feature type="domain" description="DUF1254" evidence="2">
    <location>
        <begin position="68"/>
        <end position="198"/>
    </location>
</feature>
<dbReference type="Pfam" id="PF06742">
    <property type="entry name" value="DUF1214"/>
    <property type="match status" value="1"/>
</dbReference>
<dbReference type="PANTHER" id="PTHR36509">
    <property type="entry name" value="BLL3101 PROTEIN"/>
    <property type="match status" value="1"/>
</dbReference>
<dbReference type="SUPFAM" id="SSF160935">
    <property type="entry name" value="VPA0735-like"/>
    <property type="match status" value="1"/>
</dbReference>
<feature type="domain" description="DUF1214" evidence="1">
    <location>
        <begin position="328"/>
        <end position="435"/>
    </location>
</feature>
<evidence type="ECO:0000259" key="1">
    <source>
        <dbReference type="Pfam" id="PF06742"/>
    </source>
</evidence>
<evidence type="ECO:0000259" key="2">
    <source>
        <dbReference type="Pfam" id="PF06863"/>
    </source>
</evidence>
<evidence type="ECO:0000313" key="3">
    <source>
        <dbReference type="EMBL" id="KQL47262.1"/>
    </source>
</evidence>
<evidence type="ECO:0008006" key="5">
    <source>
        <dbReference type="Google" id="ProtNLM"/>
    </source>
</evidence>
<dbReference type="InterPro" id="IPR037050">
    <property type="entry name" value="DUF1254_sf"/>
</dbReference>
<dbReference type="PANTHER" id="PTHR36509:SF2">
    <property type="entry name" value="BLL3101 PROTEIN"/>
    <property type="match status" value="1"/>
</dbReference>
<proteinExistence type="predicted"/>
<evidence type="ECO:0000313" key="4">
    <source>
        <dbReference type="Proteomes" id="UP000051063"/>
    </source>
</evidence>
<dbReference type="EMBL" id="LJJB01000010">
    <property type="protein sequence ID" value="KQL47262.1"/>
    <property type="molecule type" value="Genomic_DNA"/>
</dbReference>
<dbReference type="InterPro" id="IPR010679">
    <property type="entry name" value="DUF1254"/>
</dbReference>
<organism evidence="3 4">
    <name type="scientific">Brevibacillus choshinensis</name>
    <dbReference type="NCBI Taxonomy" id="54911"/>
    <lineage>
        <taxon>Bacteria</taxon>
        <taxon>Bacillati</taxon>
        <taxon>Bacillota</taxon>
        <taxon>Bacilli</taxon>
        <taxon>Bacillales</taxon>
        <taxon>Paenibacillaceae</taxon>
        <taxon>Brevibacillus</taxon>
    </lineage>
</organism>
<dbReference type="Proteomes" id="UP000051063">
    <property type="component" value="Unassembled WGS sequence"/>
</dbReference>
<protein>
    <recommendedName>
        <fullName evidence="5">Phosphatidylserine decarboxylase</fullName>
    </recommendedName>
</protein>
<gene>
    <name evidence="3" type="ORF">AN963_15400</name>
</gene>
<dbReference type="Pfam" id="PF06863">
    <property type="entry name" value="DUF1254"/>
    <property type="match status" value="1"/>
</dbReference>
<name>A0ABR5N9I9_BRECH</name>
<comment type="caution">
    <text evidence="3">The sequence shown here is derived from an EMBL/GenBank/DDBJ whole genome shotgun (WGS) entry which is preliminary data.</text>
</comment>
<reference evidence="3 4" key="1">
    <citation type="submission" date="2015-09" db="EMBL/GenBank/DDBJ databases">
        <title>Genome sequencing project for genomic taxonomy and phylogenomics of Bacillus-like bacteria.</title>
        <authorList>
            <person name="Liu B."/>
            <person name="Wang J."/>
            <person name="Zhu Y."/>
            <person name="Liu G."/>
            <person name="Chen Q."/>
            <person name="Chen Z."/>
            <person name="Lan J."/>
            <person name="Che J."/>
            <person name="Ge C."/>
            <person name="Shi H."/>
            <person name="Pan Z."/>
            <person name="Liu X."/>
        </authorList>
    </citation>
    <scope>NUCLEOTIDE SEQUENCE [LARGE SCALE GENOMIC DNA]</scope>
    <source>
        <strain evidence="3 4">DSM 8552</strain>
    </source>
</reference>
<dbReference type="InterPro" id="IPR037049">
    <property type="entry name" value="DUF1214_C_sf"/>
</dbReference>
<dbReference type="Gene3D" id="2.60.40.1610">
    <property type="entry name" value="Domain of unknown function DUF1254"/>
    <property type="match status" value="1"/>
</dbReference>